<keyword evidence="2" id="KW-1185">Reference proteome</keyword>
<gene>
    <name evidence="1" type="ORF">O181_026494</name>
</gene>
<dbReference type="EMBL" id="AVOT02008801">
    <property type="protein sequence ID" value="MBW0486779.1"/>
    <property type="molecule type" value="Genomic_DNA"/>
</dbReference>
<evidence type="ECO:0008006" key="3">
    <source>
        <dbReference type="Google" id="ProtNLM"/>
    </source>
</evidence>
<evidence type="ECO:0000313" key="1">
    <source>
        <dbReference type="EMBL" id="MBW0486779.1"/>
    </source>
</evidence>
<dbReference type="OrthoDB" id="2507294at2759"/>
<organism evidence="1 2">
    <name type="scientific">Austropuccinia psidii MF-1</name>
    <dbReference type="NCBI Taxonomy" id="1389203"/>
    <lineage>
        <taxon>Eukaryota</taxon>
        <taxon>Fungi</taxon>
        <taxon>Dikarya</taxon>
        <taxon>Basidiomycota</taxon>
        <taxon>Pucciniomycotina</taxon>
        <taxon>Pucciniomycetes</taxon>
        <taxon>Pucciniales</taxon>
        <taxon>Sphaerophragmiaceae</taxon>
        <taxon>Austropuccinia</taxon>
    </lineage>
</organism>
<dbReference type="AlphaFoldDB" id="A0A9Q3CK28"/>
<protein>
    <recommendedName>
        <fullName evidence="3">CCHC-type domain-containing protein</fullName>
    </recommendedName>
</protein>
<evidence type="ECO:0000313" key="2">
    <source>
        <dbReference type="Proteomes" id="UP000765509"/>
    </source>
</evidence>
<proteinExistence type="predicted"/>
<dbReference type="Proteomes" id="UP000765509">
    <property type="component" value="Unassembled WGS sequence"/>
</dbReference>
<sequence>MINMKLLRKCGGELEDSIKCRFVKPCSTAGYINAMNDIITRTRIGKTWNRTPMESKIFPNTSKEDRRTERSVLKCHKCGINSHLANTCTKKTKINVVTVGEEVQCAEEKEESEKYSEIYEDTPVEDFPIEKMSASFEVTEVHTCLPQYIGYC</sequence>
<comment type="caution">
    <text evidence="1">The sequence shown here is derived from an EMBL/GenBank/DDBJ whole genome shotgun (WGS) entry which is preliminary data.</text>
</comment>
<name>A0A9Q3CK28_9BASI</name>
<reference evidence="1" key="1">
    <citation type="submission" date="2021-03" db="EMBL/GenBank/DDBJ databases">
        <title>Draft genome sequence of rust myrtle Austropuccinia psidii MF-1, a brazilian biotype.</title>
        <authorList>
            <person name="Quecine M.C."/>
            <person name="Pachon D.M.R."/>
            <person name="Bonatelli M.L."/>
            <person name="Correr F.H."/>
            <person name="Franceschini L.M."/>
            <person name="Leite T.F."/>
            <person name="Margarido G.R.A."/>
            <person name="Almeida C.A."/>
            <person name="Ferrarezi J.A."/>
            <person name="Labate C.A."/>
        </authorList>
    </citation>
    <scope>NUCLEOTIDE SEQUENCE</scope>
    <source>
        <strain evidence="1">MF-1</strain>
    </source>
</reference>
<accession>A0A9Q3CK28</accession>